<proteinExistence type="predicted"/>
<sequence length="115" mass="13140">MKQGLLVFLSLCALTTAMVPRVRRAMHTEEEEMHRMSTTSSTTTPKAHRICSYRTPCAWTVYKPNNPSIVEMYIPNTYCICETGDKCKKVENDTSVNTYIHRCRTPSDKDGDEES</sequence>
<dbReference type="EMBL" id="ODYU01010002">
    <property type="protein sequence ID" value="SOQ54799.1"/>
    <property type="molecule type" value="Genomic_DNA"/>
</dbReference>
<evidence type="ECO:0000313" key="3">
    <source>
        <dbReference type="Proteomes" id="UP000829999"/>
    </source>
</evidence>
<gene>
    <name evidence="4" type="primary">LOC118269163</name>
    <name evidence="2" type="ORF">SFRICE_001871</name>
</gene>
<accession>A0A2H1WP06</accession>
<protein>
    <submittedName>
        <fullName evidence="2">SFRICE_001871</fullName>
    </submittedName>
    <submittedName>
        <fullName evidence="4">Uncharacterized protein LOC118269163</fullName>
    </submittedName>
</protein>
<keyword evidence="1" id="KW-0732">Signal</keyword>
<evidence type="ECO:0000313" key="2">
    <source>
        <dbReference type="EMBL" id="SOQ54799.1"/>
    </source>
</evidence>
<dbReference type="AlphaFoldDB" id="A0A2H1WP06"/>
<dbReference type="OrthoDB" id="6340809at2759"/>
<evidence type="ECO:0000256" key="1">
    <source>
        <dbReference type="SAM" id="SignalP"/>
    </source>
</evidence>
<dbReference type="Proteomes" id="UP000829999">
    <property type="component" value="Chromosome 2"/>
</dbReference>
<name>A0A2H1WP06_SPOFR</name>
<reference evidence="4" key="2">
    <citation type="submission" date="2025-04" db="UniProtKB">
        <authorList>
            <consortium name="RefSeq"/>
        </authorList>
    </citation>
    <scope>IDENTIFICATION</scope>
    <source>
        <tissue evidence="4">Whole larval tissue</tissue>
    </source>
</reference>
<evidence type="ECO:0000313" key="4">
    <source>
        <dbReference type="RefSeq" id="XP_035440011.1"/>
    </source>
</evidence>
<dbReference type="RefSeq" id="XP_035440011.1">
    <property type="nucleotide sequence ID" value="XM_035584118.2"/>
</dbReference>
<dbReference type="GeneID" id="118269163"/>
<feature type="signal peptide" evidence="1">
    <location>
        <begin position="1"/>
        <end position="17"/>
    </location>
</feature>
<feature type="chain" id="PRO_5044573855" evidence="1">
    <location>
        <begin position="18"/>
        <end position="115"/>
    </location>
</feature>
<organism evidence="2">
    <name type="scientific">Spodoptera frugiperda</name>
    <name type="common">Fall armyworm</name>
    <dbReference type="NCBI Taxonomy" id="7108"/>
    <lineage>
        <taxon>Eukaryota</taxon>
        <taxon>Metazoa</taxon>
        <taxon>Ecdysozoa</taxon>
        <taxon>Arthropoda</taxon>
        <taxon>Hexapoda</taxon>
        <taxon>Insecta</taxon>
        <taxon>Pterygota</taxon>
        <taxon>Neoptera</taxon>
        <taxon>Endopterygota</taxon>
        <taxon>Lepidoptera</taxon>
        <taxon>Glossata</taxon>
        <taxon>Ditrysia</taxon>
        <taxon>Noctuoidea</taxon>
        <taxon>Noctuidae</taxon>
        <taxon>Amphipyrinae</taxon>
        <taxon>Spodoptera</taxon>
    </lineage>
</organism>
<keyword evidence="3" id="KW-1185">Reference proteome</keyword>
<reference evidence="2" key="1">
    <citation type="submission" date="2016-07" db="EMBL/GenBank/DDBJ databases">
        <authorList>
            <person name="Bretaudeau A."/>
        </authorList>
    </citation>
    <scope>NUCLEOTIDE SEQUENCE</scope>
    <source>
        <strain evidence="2">Rice</strain>
        <tissue evidence="2">Whole body</tissue>
    </source>
</reference>